<keyword evidence="1" id="KW-0812">Transmembrane</keyword>
<sequence length="291" mass="33040">MARTQKHQAAKHKATPDVISIKPTRMDFEFPADSIPRHWAYDDAFCTHFMGTLSTLFPVGERFFVDSVRALREHTGDTVTQKDISGFIGQEAMHSLEHVSMNNMLEAKGLPALRAEKFTLGLLNIGRRILTARQQLAVTVALEHFTAIIANRLLTDTDIMNNLSDEMRPIWMWHAIEETEHKAVAFDLYQNVPGSSYTERVVFQVLASVILAAVVAAFQVQFMYRDKQLFNLRTWAFGLNKLLGRNGVVSGLWSEYLDFFKPGFHPWDHENSALVAYWRERLDGAVAARAA</sequence>
<dbReference type="Proteomes" id="UP000243900">
    <property type="component" value="Unassembled WGS sequence"/>
</dbReference>
<protein>
    <submittedName>
        <fullName evidence="2">Metal-dependent hydrolase</fullName>
    </submittedName>
</protein>
<dbReference type="PANTHER" id="PTHR39456:SF1">
    <property type="entry name" value="METAL-DEPENDENT HYDROLASE"/>
    <property type="match status" value="1"/>
</dbReference>
<keyword evidence="3" id="KW-1185">Reference proteome</keyword>
<proteinExistence type="predicted"/>
<keyword evidence="1" id="KW-0472">Membrane</keyword>
<reference evidence="3" key="1">
    <citation type="submission" date="2018-02" db="EMBL/GenBank/DDBJ databases">
        <title>Genome sequencing of Solimonas sp. HR-BB.</title>
        <authorList>
            <person name="Lee Y."/>
            <person name="Jeon C.O."/>
        </authorList>
    </citation>
    <scope>NUCLEOTIDE SEQUENCE [LARGE SCALE GENOMIC DNA]</scope>
    <source>
        <strain evidence="3">HR-E</strain>
    </source>
</reference>
<comment type="caution">
    <text evidence="2">The sequence shown here is derived from an EMBL/GenBank/DDBJ whole genome shotgun (WGS) entry which is preliminary data.</text>
</comment>
<organism evidence="2 3">
    <name type="scientific">Amnimonas aquatica</name>
    <dbReference type="NCBI Taxonomy" id="2094561"/>
    <lineage>
        <taxon>Bacteria</taxon>
        <taxon>Pseudomonadati</taxon>
        <taxon>Pseudomonadota</taxon>
        <taxon>Gammaproteobacteria</taxon>
        <taxon>Moraxellales</taxon>
        <taxon>Moraxellaceae</taxon>
        <taxon>Amnimonas</taxon>
    </lineage>
</organism>
<evidence type="ECO:0000256" key="1">
    <source>
        <dbReference type="SAM" id="Phobius"/>
    </source>
</evidence>
<keyword evidence="1" id="KW-1133">Transmembrane helix</keyword>
<dbReference type="OrthoDB" id="4760165at2"/>
<dbReference type="AlphaFoldDB" id="A0A2P6AQN8"/>
<dbReference type="PANTHER" id="PTHR39456">
    <property type="entry name" value="METAL-DEPENDENT HYDROLASE"/>
    <property type="match status" value="1"/>
</dbReference>
<gene>
    <name evidence="2" type="ORF">C5O18_09105</name>
</gene>
<dbReference type="GO" id="GO:0016787">
    <property type="term" value="F:hydrolase activity"/>
    <property type="evidence" value="ECO:0007669"/>
    <property type="project" value="UniProtKB-KW"/>
</dbReference>
<dbReference type="PIRSF" id="PIRSF007580">
    <property type="entry name" value="UCP07580"/>
    <property type="match status" value="1"/>
</dbReference>
<dbReference type="RefSeq" id="WP_105193296.1">
    <property type="nucleotide sequence ID" value="NZ_PTQZ01000282.1"/>
</dbReference>
<accession>A0A2P6AQN8</accession>
<name>A0A2P6AQN8_9GAMM</name>
<keyword evidence="2" id="KW-0378">Hydrolase</keyword>
<dbReference type="EMBL" id="PTQZ01000282">
    <property type="protein sequence ID" value="PQA31798.1"/>
    <property type="molecule type" value="Genomic_DNA"/>
</dbReference>
<evidence type="ECO:0000313" key="3">
    <source>
        <dbReference type="Proteomes" id="UP000243900"/>
    </source>
</evidence>
<feature type="transmembrane region" description="Helical" evidence="1">
    <location>
        <begin position="201"/>
        <end position="224"/>
    </location>
</feature>
<dbReference type="InterPro" id="IPR016516">
    <property type="entry name" value="UCP07580"/>
</dbReference>
<dbReference type="Pfam" id="PF10118">
    <property type="entry name" value="Metal_hydrol"/>
    <property type="match status" value="1"/>
</dbReference>
<evidence type="ECO:0000313" key="2">
    <source>
        <dbReference type="EMBL" id="PQA31798.1"/>
    </source>
</evidence>